<evidence type="ECO:0000256" key="3">
    <source>
        <dbReference type="RuleBase" id="RU003690"/>
    </source>
</evidence>
<accession>A0ABM0U0J8</accession>
<keyword evidence="4" id="KW-0732">Signal</keyword>
<dbReference type="PANTHER" id="PTHR10353:SF301">
    <property type="entry name" value="MYROSINASE 4-RELATED"/>
    <property type="match status" value="1"/>
</dbReference>
<evidence type="ECO:0000313" key="5">
    <source>
        <dbReference type="Proteomes" id="UP000694864"/>
    </source>
</evidence>
<comment type="similarity">
    <text evidence="1 3">Belongs to the glycosyl hydrolase 1 family.</text>
</comment>
<dbReference type="InterPro" id="IPR033132">
    <property type="entry name" value="GH_1_N_CS"/>
</dbReference>
<evidence type="ECO:0000256" key="1">
    <source>
        <dbReference type="ARBA" id="ARBA00010838"/>
    </source>
</evidence>
<feature type="chain" id="PRO_5046374004" evidence="4">
    <location>
        <begin position="21"/>
        <end position="514"/>
    </location>
</feature>
<reference evidence="5" key="1">
    <citation type="journal article" date="2014" name="Nat. Commun.">
        <title>The emerging biofuel crop Camelina sativa retains a highly undifferentiated hexaploid genome structure.</title>
        <authorList>
            <person name="Kagale S."/>
            <person name="Koh C."/>
            <person name="Nixon J."/>
            <person name="Bollina V."/>
            <person name="Clarke W.E."/>
            <person name="Tuteja R."/>
            <person name="Spillane C."/>
            <person name="Robinson S.J."/>
            <person name="Links M.G."/>
            <person name="Clarke C."/>
            <person name="Higgins E.E."/>
            <person name="Huebert T."/>
            <person name="Sharpe A.G."/>
            <person name="Parkin I.A."/>
        </authorList>
    </citation>
    <scope>NUCLEOTIDE SEQUENCE [LARGE SCALE GENOMIC DNA]</scope>
    <source>
        <strain evidence="5">cv. DH55</strain>
    </source>
</reference>
<organism evidence="5 6">
    <name type="scientific">Camelina sativa</name>
    <name type="common">False flax</name>
    <name type="synonym">Myagrum sativum</name>
    <dbReference type="NCBI Taxonomy" id="90675"/>
    <lineage>
        <taxon>Eukaryota</taxon>
        <taxon>Viridiplantae</taxon>
        <taxon>Streptophyta</taxon>
        <taxon>Embryophyta</taxon>
        <taxon>Tracheophyta</taxon>
        <taxon>Spermatophyta</taxon>
        <taxon>Magnoliopsida</taxon>
        <taxon>eudicotyledons</taxon>
        <taxon>Gunneridae</taxon>
        <taxon>Pentapetalae</taxon>
        <taxon>rosids</taxon>
        <taxon>malvids</taxon>
        <taxon>Brassicales</taxon>
        <taxon>Brassicaceae</taxon>
        <taxon>Camelineae</taxon>
        <taxon>Camelina</taxon>
    </lineage>
</organism>
<evidence type="ECO:0000256" key="4">
    <source>
        <dbReference type="SAM" id="SignalP"/>
    </source>
</evidence>
<reference evidence="6" key="2">
    <citation type="submission" date="2025-08" db="UniProtKB">
        <authorList>
            <consortium name="RefSeq"/>
        </authorList>
    </citation>
    <scope>IDENTIFICATION</scope>
    <source>
        <tissue evidence="6">Leaf</tissue>
    </source>
</reference>
<dbReference type="GeneID" id="104718113"/>
<evidence type="ECO:0000313" key="6">
    <source>
        <dbReference type="RefSeq" id="XP_010434091.1"/>
    </source>
</evidence>
<dbReference type="PROSITE" id="PS00653">
    <property type="entry name" value="GLYCOSYL_HYDROL_F1_2"/>
    <property type="match status" value="1"/>
</dbReference>
<gene>
    <name evidence="6" type="primary">LOC104718113</name>
</gene>
<feature type="signal peptide" evidence="4">
    <location>
        <begin position="1"/>
        <end position="20"/>
    </location>
</feature>
<keyword evidence="5" id="KW-1185">Reference proteome</keyword>
<dbReference type="InterPro" id="IPR017853">
    <property type="entry name" value="GH"/>
</dbReference>
<evidence type="ECO:0000256" key="2">
    <source>
        <dbReference type="ARBA" id="ARBA00022801"/>
    </source>
</evidence>
<dbReference type="InterPro" id="IPR001360">
    <property type="entry name" value="Glyco_hydro_1"/>
</dbReference>
<dbReference type="PRINTS" id="PR00131">
    <property type="entry name" value="GLHYDRLASE1"/>
</dbReference>
<proteinExistence type="inferred from homology"/>
<keyword evidence="2" id="KW-0378">Hydrolase</keyword>
<dbReference type="PANTHER" id="PTHR10353">
    <property type="entry name" value="GLYCOSYL HYDROLASE"/>
    <property type="match status" value="1"/>
</dbReference>
<name>A0ABM0U0J8_CAMSA</name>
<protein>
    <submittedName>
        <fullName evidence="6">Myrosinase 4</fullName>
    </submittedName>
</protein>
<sequence length="514" mass="58534">MTFRETCILVLLFAVFSATSQRVCNPACQAKEPFNCNDVQMFSRTDFPTNFTFGAATSAYQIEGAAHRALNGWDYYTHRYPERVPDRTTGDLACNSYELYKEDVQLLKRLNVQAYRFSIAWSRVLPKGKLCGGVDENGIKYYDNLINELKANGIEPFVTIFHWDVPQALEDEYGGFLNKRIVEAYKDYAELLFQRFGDRVKFWITFNQPYTFAYRGYGIDISPPGRCTGCEFGGNSGTEPYTVGYHQLLAHATTVSTYRQKYKGLQGGNIGITLIGRWFVPLNEASVSDQMAAGRAFDFIVGWFLDPLVYGDYPKTMKDTLRERLPRFTDLESQLVKGSMEFLGLNYYYTQYATDSLQPISTPPNIQTDPRANLSTSRGGVPIGVQSDNIVYYPPGLRQILNYIKDNYENPLTYITENGFPTSGNLTLAEALADQERIESHCSHLSCLKCAIEDGCNVAGYFPWSSMDVYEFSSGYTIRLGMNWVNFTNPADRKEKDSAKWYSKFNMERSEEKR</sequence>
<dbReference type="Pfam" id="PF00232">
    <property type="entry name" value="Glyco_hydro_1"/>
    <property type="match status" value="1"/>
</dbReference>
<dbReference type="Proteomes" id="UP000694864">
    <property type="component" value="Chromosome 10"/>
</dbReference>
<dbReference type="SUPFAM" id="SSF51445">
    <property type="entry name" value="(Trans)glycosidases"/>
    <property type="match status" value="1"/>
</dbReference>
<dbReference type="RefSeq" id="XP_010434091.1">
    <property type="nucleotide sequence ID" value="XM_010435789.2"/>
</dbReference>
<dbReference type="Gene3D" id="3.20.20.80">
    <property type="entry name" value="Glycosidases"/>
    <property type="match status" value="1"/>
</dbReference>